<dbReference type="EMBL" id="CAEMXZ010000054">
    <property type="protein sequence ID" value="CAB4323575.1"/>
    <property type="molecule type" value="Genomic_DNA"/>
</dbReference>
<sequence length="135" mass="14194">MPRLVLLGAVFLVGVMGVGCSSSSGSSPSISAVHWVLDEPPAGSQLRITGYIGSSSCNSFDRVDVEESDSAVDVQVLVRFNGAEACTADMRMQAITVELKNPLATRELTGCQPIETTPGVVDPEGCLRIEPGMPR</sequence>
<protein>
    <submittedName>
        <fullName evidence="1">Unannotated protein</fullName>
    </submittedName>
</protein>
<evidence type="ECO:0000313" key="1">
    <source>
        <dbReference type="EMBL" id="CAB4323575.1"/>
    </source>
</evidence>
<reference evidence="1" key="1">
    <citation type="submission" date="2020-05" db="EMBL/GenBank/DDBJ databases">
        <authorList>
            <person name="Chiriac C."/>
            <person name="Salcher M."/>
            <person name="Ghai R."/>
            <person name="Kavagutti S V."/>
        </authorList>
    </citation>
    <scope>NUCLEOTIDE SEQUENCE</scope>
</reference>
<gene>
    <name evidence="1" type="ORF">UFOPK1392_01331</name>
    <name evidence="2" type="ORF">UFOPK3733_01356</name>
</gene>
<dbReference type="PROSITE" id="PS51257">
    <property type="entry name" value="PROKAR_LIPOPROTEIN"/>
    <property type="match status" value="1"/>
</dbReference>
<dbReference type="EMBL" id="CAFBNC010000070">
    <property type="protein sequence ID" value="CAB4941976.1"/>
    <property type="molecule type" value="Genomic_DNA"/>
</dbReference>
<accession>A0A6J5YDS8</accession>
<proteinExistence type="predicted"/>
<evidence type="ECO:0000313" key="2">
    <source>
        <dbReference type="EMBL" id="CAB4941976.1"/>
    </source>
</evidence>
<dbReference type="AlphaFoldDB" id="A0A6J5YDS8"/>
<name>A0A6J5YDS8_9ZZZZ</name>
<organism evidence="1">
    <name type="scientific">freshwater metagenome</name>
    <dbReference type="NCBI Taxonomy" id="449393"/>
    <lineage>
        <taxon>unclassified sequences</taxon>
        <taxon>metagenomes</taxon>
        <taxon>ecological metagenomes</taxon>
    </lineage>
</organism>